<dbReference type="EMBL" id="JAEAOA010002119">
    <property type="protein sequence ID" value="KAK3603206.1"/>
    <property type="molecule type" value="Genomic_DNA"/>
</dbReference>
<comment type="caution">
    <text evidence="6">The sequence shown here is derived from an EMBL/GenBank/DDBJ whole genome shotgun (WGS) entry which is preliminary data.</text>
</comment>
<dbReference type="GO" id="GO:0004305">
    <property type="term" value="F:ethanolamine kinase activity"/>
    <property type="evidence" value="ECO:0007669"/>
    <property type="project" value="UniProtKB-EC"/>
</dbReference>
<dbReference type="EC" id="2.7.1.82" evidence="5"/>
<keyword evidence="7" id="KW-1185">Reference proteome</keyword>
<proteinExistence type="inferred from homology"/>
<evidence type="ECO:0000313" key="6">
    <source>
        <dbReference type="EMBL" id="KAK3603206.1"/>
    </source>
</evidence>
<reference evidence="6" key="1">
    <citation type="journal article" date="2021" name="Genome Biol. Evol.">
        <title>A High-Quality Reference Genome for a Parasitic Bivalve with Doubly Uniparental Inheritance (Bivalvia: Unionida).</title>
        <authorList>
            <person name="Smith C.H."/>
        </authorList>
    </citation>
    <scope>NUCLEOTIDE SEQUENCE</scope>
    <source>
        <strain evidence="6">CHS0354</strain>
    </source>
</reference>
<dbReference type="SUPFAM" id="SSF56112">
    <property type="entry name" value="Protein kinase-like (PK-like)"/>
    <property type="match status" value="1"/>
</dbReference>
<evidence type="ECO:0000256" key="5">
    <source>
        <dbReference type="ARBA" id="ARBA00038874"/>
    </source>
</evidence>
<dbReference type="GO" id="GO:0006646">
    <property type="term" value="P:phosphatidylethanolamine biosynthetic process"/>
    <property type="evidence" value="ECO:0007669"/>
    <property type="project" value="TreeGrafter"/>
</dbReference>
<organism evidence="6 7">
    <name type="scientific">Potamilus streckersoni</name>
    <dbReference type="NCBI Taxonomy" id="2493646"/>
    <lineage>
        <taxon>Eukaryota</taxon>
        <taxon>Metazoa</taxon>
        <taxon>Spiralia</taxon>
        <taxon>Lophotrochozoa</taxon>
        <taxon>Mollusca</taxon>
        <taxon>Bivalvia</taxon>
        <taxon>Autobranchia</taxon>
        <taxon>Heteroconchia</taxon>
        <taxon>Palaeoheterodonta</taxon>
        <taxon>Unionida</taxon>
        <taxon>Unionoidea</taxon>
        <taxon>Unionidae</taxon>
        <taxon>Ambleminae</taxon>
        <taxon>Lampsilini</taxon>
        <taxon>Potamilus</taxon>
    </lineage>
</organism>
<sequence>MSQVARINVYIDARKIVGNPLLPEVYQILKIIRPEWRAESIEPKNFTDGITNLLMGYYENGKFDEDVILLRIYGEGTELMIDRDLEKKNIFVLSDAGRCPPLYAEFNNGIAYGFVHGQTLDPDTVRDHRIKRLIAEEMCRMHYVKPEGREPKPELFSKLQKFLNIYPDRLDMPEKQKRFVELLPSKDKIIEDFCELKSHLEALHCEIVFSHNDLLLKNIIYSKEKDKITFIDHEYAMYNYQPYDIANHFCEYAGVDEVDFSRYPGKEYQLDWIQHYLVCWEEINGRPGSLVTDRDVEEMYIKVNKFALAAHFFWATWAIIQAKYSKIDFDFLGYGIMKYNEFLSRKNEFLSLKLPDNQ</sequence>
<keyword evidence="1" id="KW-0444">Lipid biosynthesis</keyword>
<evidence type="ECO:0000256" key="3">
    <source>
        <dbReference type="ARBA" id="ARBA00037883"/>
    </source>
</evidence>
<comment type="pathway">
    <text evidence="3">Phospholipid metabolism; phosphatidylethanolamine biosynthesis; phosphatidylethanolamine from ethanolamine: step 1/3.</text>
</comment>
<dbReference type="PANTHER" id="PTHR22603:SF66">
    <property type="entry name" value="ETHANOLAMINE KINASE"/>
    <property type="match status" value="1"/>
</dbReference>
<dbReference type="AlphaFoldDB" id="A0AAE0T423"/>
<evidence type="ECO:0000256" key="4">
    <source>
        <dbReference type="ARBA" id="ARBA00038211"/>
    </source>
</evidence>
<keyword evidence="1" id="KW-0594">Phospholipid biosynthesis</keyword>
<evidence type="ECO:0000256" key="1">
    <source>
        <dbReference type="ARBA" id="ARBA00023209"/>
    </source>
</evidence>
<comment type="similarity">
    <text evidence="4">Belongs to the choline/ethanolamine kinase family.</text>
</comment>
<keyword evidence="1" id="KW-0443">Lipid metabolism</keyword>
<keyword evidence="2" id="KW-1208">Phospholipid metabolism</keyword>
<gene>
    <name evidence="6" type="ORF">CHS0354_036133</name>
</gene>
<dbReference type="PANTHER" id="PTHR22603">
    <property type="entry name" value="CHOLINE/ETHANOALAMINE KINASE"/>
    <property type="match status" value="1"/>
</dbReference>
<dbReference type="CDD" id="cd05157">
    <property type="entry name" value="ETNK_euk"/>
    <property type="match status" value="1"/>
</dbReference>
<evidence type="ECO:0000256" key="2">
    <source>
        <dbReference type="ARBA" id="ARBA00023264"/>
    </source>
</evidence>
<dbReference type="Proteomes" id="UP001195483">
    <property type="component" value="Unassembled WGS sequence"/>
</dbReference>
<dbReference type="Gene3D" id="3.30.200.20">
    <property type="entry name" value="Phosphorylase Kinase, domain 1"/>
    <property type="match status" value="1"/>
</dbReference>
<dbReference type="InterPro" id="IPR011009">
    <property type="entry name" value="Kinase-like_dom_sf"/>
</dbReference>
<dbReference type="GO" id="GO:0005737">
    <property type="term" value="C:cytoplasm"/>
    <property type="evidence" value="ECO:0007669"/>
    <property type="project" value="TreeGrafter"/>
</dbReference>
<reference evidence="6" key="2">
    <citation type="journal article" date="2021" name="Genome Biol. Evol.">
        <title>Developing a high-quality reference genome for a parasitic bivalve with doubly uniparental inheritance (Bivalvia: Unionida).</title>
        <authorList>
            <person name="Smith C.H."/>
        </authorList>
    </citation>
    <scope>NUCLEOTIDE SEQUENCE</scope>
    <source>
        <strain evidence="6">CHS0354</strain>
        <tissue evidence="6">Mantle</tissue>
    </source>
</reference>
<protein>
    <recommendedName>
        <fullName evidence="5">ethanolamine kinase</fullName>
        <ecNumber evidence="5">2.7.1.82</ecNumber>
    </recommendedName>
</protein>
<evidence type="ECO:0000313" key="7">
    <source>
        <dbReference type="Proteomes" id="UP001195483"/>
    </source>
</evidence>
<name>A0AAE0T423_9BIVA</name>
<accession>A0AAE0T423</accession>
<reference evidence="6" key="3">
    <citation type="submission" date="2023-05" db="EMBL/GenBank/DDBJ databases">
        <authorList>
            <person name="Smith C.H."/>
        </authorList>
    </citation>
    <scope>NUCLEOTIDE SEQUENCE</scope>
    <source>
        <strain evidence="6">CHS0354</strain>
        <tissue evidence="6">Mantle</tissue>
    </source>
</reference>
<dbReference type="Gene3D" id="3.90.1200.10">
    <property type="match status" value="1"/>
</dbReference>
<dbReference type="Pfam" id="PF01633">
    <property type="entry name" value="Choline_kinase"/>
    <property type="match status" value="1"/>
</dbReference>